<evidence type="ECO:0000313" key="1">
    <source>
        <dbReference type="EMBL" id="KAG5411372.1"/>
    </source>
</evidence>
<comment type="caution">
    <text evidence="1">The sequence shown here is derived from an EMBL/GenBank/DDBJ whole genome shotgun (WGS) entry which is preliminary data.</text>
</comment>
<evidence type="ECO:0000313" key="2">
    <source>
        <dbReference type="Proteomes" id="UP000823674"/>
    </source>
</evidence>
<accession>A0ABQ7NKF5</accession>
<dbReference type="Proteomes" id="UP000823674">
    <property type="component" value="Chromosome A02"/>
</dbReference>
<sequence length="120" mass="14179">MFFHILNVSRIGQVSHSENFKSFTWKNILNCSGRLLVCLRGLWVLLLDSNIVRYFQKPINGNGEMLKRYLILLAYEFCLRDAWISCDEKTSLKVEYLKRRRDLEGEVAEEGMEEEENDNK</sequence>
<name>A0ABQ7NKF5_BRACM</name>
<proteinExistence type="predicted"/>
<reference evidence="1 2" key="1">
    <citation type="submission" date="2021-03" db="EMBL/GenBank/DDBJ databases">
        <authorList>
            <person name="King G.J."/>
            <person name="Bancroft I."/>
            <person name="Baten A."/>
            <person name="Bloomfield J."/>
            <person name="Borpatragohain P."/>
            <person name="He Z."/>
            <person name="Irish N."/>
            <person name="Irwin J."/>
            <person name="Liu K."/>
            <person name="Mauleon R.P."/>
            <person name="Moore J."/>
            <person name="Morris R."/>
            <person name="Ostergaard L."/>
            <person name="Wang B."/>
            <person name="Wells R."/>
        </authorList>
    </citation>
    <scope>NUCLEOTIDE SEQUENCE [LARGE SCALE GENOMIC DNA]</scope>
    <source>
        <strain evidence="1">R-o-18</strain>
        <tissue evidence="1">Leaf</tissue>
    </source>
</reference>
<dbReference type="EMBL" id="JADBGQ010000002">
    <property type="protein sequence ID" value="KAG5411372.1"/>
    <property type="molecule type" value="Genomic_DNA"/>
</dbReference>
<keyword evidence="2" id="KW-1185">Reference proteome</keyword>
<organism evidence="1 2">
    <name type="scientific">Brassica rapa subsp. trilocularis</name>
    <dbReference type="NCBI Taxonomy" id="1813537"/>
    <lineage>
        <taxon>Eukaryota</taxon>
        <taxon>Viridiplantae</taxon>
        <taxon>Streptophyta</taxon>
        <taxon>Embryophyta</taxon>
        <taxon>Tracheophyta</taxon>
        <taxon>Spermatophyta</taxon>
        <taxon>Magnoliopsida</taxon>
        <taxon>eudicotyledons</taxon>
        <taxon>Gunneridae</taxon>
        <taxon>Pentapetalae</taxon>
        <taxon>rosids</taxon>
        <taxon>malvids</taxon>
        <taxon>Brassicales</taxon>
        <taxon>Brassicaceae</taxon>
        <taxon>Brassiceae</taxon>
        <taxon>Brassica</taxon>
    </lineage>
</organism>
<protein>
    <submittedName>
        <fullName evidence="1">Uncharacterized protein</fullName>
    </submittedName>
</protein>
<gene>
    <name evidence="1" type="primary">A02p043620.1_BraROA</name>
    <name evidence="1" type="ORF">IGI04_007691</name>
</gene>